<evidence type="ECO:0000313" key="3">
    <source>
        <dbReference type="Proteomes" id="UP000007431"/>
    </source>
</evidence>
<feature type="non-terminal residue" evidence="2">
    <location>
        <position position="72"/>
    </location>
</feature>
<dbReference type="VEuPathDB" id="FungiDB:SCHCODRAFT_02668454"/>
<gene>
    <name evidence="2" type="ORF">SCHCODRAFT_110101</name>
</gene>
<feature type="region of interest" description="Disordered" evidence="1">
    <location>
        <begin position="43"/>
        <end position="72"/>
    </location>
</feature>
<dbReference type="Proteomes" id="UP000007431">
    <property type="component" value="Unassembled WGS sequence"/>
</dbReference>
<dbReference type="HOGENOM" id="CLU_2723622_0_0_1"/>
<reference evidence="2 3" key="1">
    <citation type="journal article" date="2010" name="Nat. Biotechnol.">
        <title>Genome sequence of the model mushroom Schizophyllum commune.</title>
        <authorList>
            <person name="Ohm R.A."/>
            <person name="de Jong J.F."/>
            <person name="Lugones L.G."/>
            <person name="Aerts A."/>
            <person name="Kothe E."/>
            <person name="Stajich J.E."/>
            <person name="de Vries R.P."/>
            <person name="Record E."/>
            <person name="Levasseur A."/>
            <person name="Baker S.E."/>
            <person name="Bartholomew K.A."/>
            <person name="Coutinho P.M."/>
            <person name="Erdmann S."/>
            <person name="Fowler T.J."/>
            <person name="Gathman A.C."/>
            <person name="Lombard V."/>
            <person name="Henrissat B."/>
            <person name="Knabe N."/>
            <person name="Kuees U."/>
            <person name="Lilly W.W."/>
            <person name="Lindquist E."/>
            <person name="Lucas S."/>
            <person name="Magnuson J.K."/>
            <person name="Piumi F."/>
            <person name="Raudaskoski M."/>
            <person name="Salamov A."/>
            <person name="Schmutz J."/>
            <person name="Schwarze F.W.M.R."/>
            <person name="vanKuyk P.A."/>
            <person name="Horton J.S."/>
            <person name="Grigoriev I.V."/>
            <person name="Woesten H.A.B."/>
        </authorList>
    </citation>
    <scope>NUCLEOTIDE SEQUENCE [LARGE SCALE GENOMIC DNA]</scope>
    <source>
        <strain evidence="3">H4-8 / FGSC 9210</strain>
    </source>
</reference>
<protein>
    <submittedName>
        <fullName evidence="2">Uncharacterized protein</fullName>
    </submittedName>
</protein>
<organism evidence="3">
    <name type="scientific">Schizophyllum commune (strain H4-8 / FGSC 9210)</name>
    <name type="common">Split gill fungus</name>
    <dbReference type="NCBI Taxonomy" id="578458"/>
    <lineage>
        <taxon>Eukaryota</taxon>
        <taxon>Fungi</taxon>
        <taxon>Dikarya</taxon>
        <taxon>Basidiomycota</taxon>
        <taxon>Agaricomycotina</taxon>
        <taxon>Agaricomycetes</taxon>
        <taxon>Agaricomycetidae</taxon>
        <taxon>Agaricales</taxon>
        <taxon>Schizophyllaceae</taxon>
        <taxon>Schizophyllum</taxon>
    </lineage>
</organism>
<proteinExistence type="predicted"/>
<dbReference type="AlphaFoldDB" id="D8Q6B0"/>
<keyword evidence="3" id="KW-1185">Reference proteome</keyword>
<dbReference type="RefSeq" id="XP_003031106.1">
    <property type="nucleotide sequence ID" value="XM_003031060.1"/>
</dbReference>
<accession>D8Q6B0</accession>
<name>D8Q6B0_SCHCM</name>
<dbReference type="InParanoid" id="D8Q6B0"/>
<dbReference type="GeneID" id="9587005"/>
<evidence type="ECO:0000256" key="1">
    <source>
        <dbReference type="SAM" id="MobiDB-lite"/>
    </source>
</evidence>
<dbReference type="EMBL" id="GL377307">
    <property type="protein sequence ID" value="EFI96203.1"/>
    <property type="molecule type" value="Genomic_DNA"/>
</dbReference>
<sequence length="72" mass="7907">MYGDTTSARLQKLKDDFDARAIREMASPLKKICPDVEHEVVGDDVGGVKGRPDSARNQYLDAYGHDTPSARA</sequence>
<dbReference type="KEGG" id="scm:SCHCO_02668454"/>
<evidence type="ECO:0000313" key="2">
    <source>
        <dbReference type="EMBL" id="EFI96203.1"/>
    </source>
</evidence>